<evidence type="ECO:0000313" key="1">
    <source>
        <dbReference type="EMBL" id="KAK3772234.1"/>
    </source>
</evidence>
<accession>A0AAE0ZML2</accession>
<organism evidence="1 2">
    <name type="scientific">Elysia crispata</name>
    <name type="common">lettuce slug</name>
    <dbReference type="NCBI Taxonomy" id="231223"/>
    <lineage>
        <taxon>Eukaryota</taxon>
        <taxon>Metazoa</taxon>
        <taxon>Spiralia</taxon>
        <taxon>Lophotrochozoa</taxon>
        <taxon>Mollusca</taxon>
        <taxon>Gastropoda</taxon>
        <taxon>Heterobranchia</taxon>
        <taxon>Euthyneura</taxon>
        <taxon>Panpulmonata</taxon>
        <taxon>Sacoglossa</taxon>
        <taxon>Placobranchoidea</taxon>
        <taxon>Plakobranchidae</taxon>
        <taxon>Elysia</taxon>
    </lineage>
</organism>
<dbReference type="EMBL" id="JAWDGP010003645">
    <property type="protein sequence ID" value="KAK3772234.1"/>
    <property type="molecule type" value="Genomic_DNA"/>
</dbReference>
<protein>
    <submittedName>
        <fullName evidence="1">Uncharacterized protein</fullName>
    </submittedName>
</protein>
<name>A0AAE0ZML2_9GAST</name>
<dbReference type="AlphaFoldDB" id="A0AAE0ZML2"/>
<proteinExistence type="predicted"/>
<comment type="caution">
    <text evidence="1">The sequence shown here is derived from an EMBL/GenBank/DDBJ whole genome shotgun (WGS) entry which is preliminary data.</text>
</comment>
<dbReference type="Proteomes" id="UP001283361">
    <property type="component" value="Unassembled WGS sequence"/>
</dbReference>
<evidence type="ECO:0000313" key="2">
    <source>
        <dbReference type="Proteomes" id="UP001283361"/>
    </source>
</evidence>
<sequence>MLGIWASCPDVRVAVTSGCPHQVSSWQNQIVASCLQQICNPFMLAEGDAKYLGVSPTNDWNLNAKTIEDAQSALEPRAAKDIAAL</sequence>
<gene>
    <name evidence="1" type="ORF">RRG08_046820</name>
</gene>
<reference evidence="1" key="1">
    <citation type="journal article" date="2023" name="G3 (Bethesda)">
        <title>A reference genome for the long-term kleptoplast-retaining sea slug Elysia crispata morphotype clarki.</title>
        <authorList>
            <person name="Eastman K.E."/>
            <person name="Pendleton A.L."/>
            <person name="Shaikh M.A."/>
            <person name="Suttiyut T."/>
            <person name="Ogas R."/>
            <person name="Tomko P."/>
            <person name="Gavelis G."/>
            <person name="Widhalm J.R."/>
            <person name="Wisecaver J.H."/>
        </authorList>
    </citation>
    <scope>NUCLEOTIDE SEQUENCE</scope>
    <source>
        <strain evidence="1">ECLA1</strain>
    </source>
</reference>
<keyword evidence="2" id="KW-1185">Reference proteome</keyword>